<accession>A0AAU7PR39</accession>
<organism evidence="1">
    <name type="scientific">Lacrimispora sp. BS-2</name>
    <dbReference type="NCBI Taxonomy" id="3151850"/>
    <lineage>
        <taxon>Bacteria</taxon>
        <taxon>Bacillati</taxon>
        <taxon>Bacillota</taxon>
        <taxon>Clostridia</taxon>
        <taxon>Lachnospirales</taxon>
        <taxon>Lachnospiraceae</taxon>
        <taxon>Lacrimispora</taxon>
    </lineage>
</organism>
<dbReference type="EMBL" id="CP157940">
    <property type="protein sequence ID" value="XBS54659.1"/>
    <property type="molecule type" value="Genomic_DNA"/>
</dbReference>
<sequence>MGKIWMPGGGGGADLDVITAGASDVLVGKVIVDKDGEPLIGAMPNREAVSQSLGINGTYTIPAGYHNGAGKVTQNIATMGGQTINPTTSQQTVSSSGRYMTGNVVVNAVANLSAGNIKRGVVVGGVTGTWEGYVGGANDLYIRGANKAGFTGGSYIVFDTAQITIRYGDGGGGRVMTAPNVRFAGYSYLNIEGNFSGGYIQFTPGDISAMQVNVSGSGTWSFNLSAAQITGQCKIFFYNGGSACYRIWLS</sequence>
<gene>
    <name evidence="1" type="ORF">ABFV83_02365</name>
</gene>
<name>A0AAU7PR39_9FIRM</name>
<dbReference type="AlphaFoldDB" id="A0AAU7PR39"/>
<dbReference type="RefSeq" id="WP_349947351.1">
    <property type="nucleotide sequence ID" value="NZ_CP157940.1"/>
</dbReference>
<protein>
    <submittedName>
        <fullName evidence="1">Uncharacterized protein</fullName>
    </submittedName>
</protein>
<reference evidence="1" key="1">
    <citation type="submission" date="2024-06" db="EMBL/GenBank/DDBJ databases">
        <title>Lacrimispora cavernae sp. nov., a novel anaerobe isolated from bat guano pile inside a cave.</title>
        <authorList>
            <person name="Miller S.L."/>
            <person name="Lu N."/>
            <person name="King J."/>
            <person name="Sankaranarayanan K."/>
            <person name="Lawson P.A."/>
        </authorList>
    </citation>
    <scope>NUCLEOTIDE SEQUENCE</scope>
    <source>
        <strain evidence="1">BS-2</strain>
    </source>
</reference>
<proteinExistence type="predicted"/>
<evidence type="ECO:0000313" key="1">
    <source>
        <dbReference type="EMBL" id="XBS54659.1"/>
    </source>
</evidence>